<comment type="caution">
    <text evidence="2">The sequence shown here is derived from an EMBL/GenBank/DDBJ whole genome shotgun (WGS) entry which is preliminary data.</text>
</comment>
<gene>
    <name evidence="2" type="ORF">ISP01_01430</name>
</gene>
<organism evidence="2 3">
    <name type="scientific">Methanobrevibacter arboriphilus</name>
    <dbReference type="NCBI Taxonomy" id="39441"/>
    <lineage>
        <taxon>Archaea</taxon>
        <taxon>Methanobacteriati</taxon>
        <taxon>Methanobacteriota</taxon>
        <taxon>Methanomada group</taxon>
        <taxon>Methanobacteria</taxon>
        <taxon>Methanobacteriales</taxon>
        <taxon>Methanobacteriaceae</taxon>
        <taxon>Methanobrevibacter</taxon>
    </lineage>
</organism>
<evidence type="ECO:0000256" key="1">
    <source>
        <dbReference type="SAM" id="Phobius"/>
    </source>
</evidence>
<feature type="transmembrane region" description="Helical" evidence="1">
    <location>
        <begin position="83"/>
        <end position="103"/>
    </location>
</feature>
<feature type="transmembrane region" description="Helical" evidence="1">
    <location>
        <begin position="150"/>
        <end position="169"/>
    </location>
</feature>
<evidence type="ECO:0000313" key="2">
    <source>
        <dbReference type="EMBL" id="MBF4468044.1"/>
    </source>
</evidence>
<feature type="transmembrane region" description="Helical" evidence="1">
    <location>
        <begin position="6"/>
        <end position="24"/>
    </location>
</feature>
<dbReference type="EMBL" id="JADIIN010000015">
    <property type="protein sequence ID" value="MBF4468044.1"/>
    <property type="molecule type" value="Genomic_DNA"/>
</dbReference>
<dbReference type="AlphaFoldDB" id="A0A843ABK3"/>
<dbReference type="Proteomes" id="UP000658733">
    <property type="component" value="Unassembled WGS sequence"/>
</dbReference>
<keyword evidence="1" id="KW-0812">Transmembrane</keyword>
<protein>
    <submittedName>
        <fullName evidence="2">Uncharacterized protein</fullName>
    </submittedName>
</protein>
<keyword evidence="1" id="KW-1133">Transmembrane helix</keyword>
<feature type="transmembrane region" description="Helical" evidence="1">
    <location>
        <begin position="59"/>
        <end position="77"/>
    </location>
</feature>
<evidence type="ECO:0000313" key="3">
    <source>
        <dbReference type="Proteomes" id="UP000658733"/>
    </source>
</evidence>
<reference evidence="2" key="1">
    <citation type="submission" date="2020-10" db="EMBL/GenBank/DDBJ databases">
        <title>Dehalococcoides mccartyi of a TCE/Cr reducing biochatode.</title>
        <authorList>
            <person name="Matturro B."/>
        </authorList>
    </citation>
    <scope>NUCLEOTIDE SEQUENCE</scope>
    <source>
        <strain evidence="2">Bin4</strain>
    </source>
</reference>
<feature type="transmembrane region" description="Helical" evidence="1">
    <location>
        <begin position="124"/>
        <end position="144"/>
    </location>
</feature>
<accession>A0A843ABK3</accession>
<feature type="transmembrane region" description="Helical" evidence="1">
    <location>
        <begin position="190"/>
        <end position="212"/>
    </location>
</feature>
<dbReference type="RefSeq" id="WP_278521752.1">
    <property type="nucleotide sequence ID" value="NZ_JADIIN010000015.1"/>
</dbReference>
<sequence>MAQFSTLLWISFFSVLLFFVLYFSRVSIDKFLEKISPFPYLRENGHYGGTIEDITYEGMVIKFFFISILCSILVFFFSDINIFTNIGLSISFLLPGCMLLLRIHTFSDDNILSETGMGYNPTHCWILSFLAGAFCLVIGFSGLNFSNIPLYIPIITIAFALLCSMIPIFPDYINKLLSYDIRSEKGYLTLRIITAVAIFIQGIVFAFFSFFVL</sequence>
<name>A0A843ABK3_METAZ</name>
<keyword evidence="1" id="KW-0472">Membrane</keyword>
<proteinExistence type="predicted"/>